<feature type="domain" description="Major facilitator superfamily (MFS) profile" evidence="7">
    <location>
        <begin position="1"/>
        <end position="425"/>
    </location>
</feature>
<sequence length="432" mass="45815">MVRGRPSEMNRVAIAAWCLFDWASSAWPTVVMSFVFAAYVTREVAPNSDVGTAWWGTGTAVAGVVIALVSPVVGAIADRAGPRKPWVAGFLVVTVAMAAALFTIRPEPGYLLQAVILAGIGGAAFEIGQVFYNAMLADVAPRHMLGRVSGWAWATGYAGGLACLGTCLGLLVLPAQPLLPLDPETAEPVRATGIVVAVWFAVFALPFLLLTPDRPARDQPFGRTAREGVAQLRRSLADLRRRYRRIAHFLIARMIYTDGLNTLFAFGGVYAAGTFDMGFRDILMFGIAMNVAAGIGAFGFAWVDDWLGSKRTIVISLFGLMLFGGAALLVRTPTGLYVAGCALGTFVGPVQAASRSLMSRITPDAVRTEMFGLYAMSGKITAFAGPAVVGWVTYLAGSQRAGMATLLGFFLVGLALLWPLKPAVDMGEPKPA</sequence>
<feature type="transmembrane region" description="Helical" evidence="6">
    <location>
        <begin position="110"/>
        <end position="131"/>
    </location>
</feature>
<dbReference type="GO" id="GO:0022857">
    <property type="term" value="F:transmembrane transporter activity"/>
    <property type="evidence" value="ECO:0007669"/>
    <property type="project" value="InterPro"/>
</dbReference>
<reference evidence="8 9" key="1">
    <citation type="submission" date="2016-10" db="EMBL/GenBank/DDBJ databases">
        <authorList>
            <person name="de Groot N.N."/>
        </authorList>
    </citation>
    <scope>NUCLEOTIDE SEQUENCE [LARGE SCALE GENOMIC DNA]</scope>
    <source>
        <strain evidence="8 9">DSM 25584</strain>
    </source>
</reference>
<evidence type="ECO:0000313" key="8">
    <source>
        <dbReference type="EMBL" id="SDG22906.1"/>
    </source>
</evidence>
<evidence type="ECO:0000256" key="2">
    <source>
        <dbReference type="ARBA" id="ARBA00022448"/>
    </source>
</evidence>
<feature type="transmembrane region" description="Helical" evidence="6">
    <location>
        <begin position="250"/>
        <end position="270"/>
    </location>
</feature>
<evidence type="ECO:0000313" key="9">
    <source>
        <dbReference type="Proteomes" id="UP000199415"/>
    </source>
</evidence>
<feature type="transmembrane region" description="Helical" evidence="6">
    <location>
        <begin position="86"/>
        <end position="104"/>
    </location>
</feature>
<dbReference type="PROSITE" id="PS50850">
    <property type="entry name" value="MFS"/>
    <property type="match status" value="1"/>
</dbReference>
<comment type="subcellular location">
    <subcellularLocation>
        <location evidence="1">Endomembrane system</location>
        <topology evidence="1">Multi-pass membrane protein</topology>
    </subcellularLocation>
</comment>
<protein>
    <submittedName>
        <fullName evidence="8">MFS transporter, UMF1 family</fullName>
    </submittedName>
</protein>
<dbReference type="SUPFAM" id="SSF103473">
    <property type="entry name" value="MFS general substrate transporter"/>
    <property type="match status" value="1"/>
</dbReference>
<proteinExistence type="predicted"/>
<evidence type="ECO:0000256" key="3">
    <source>
        <dbReference type="ARBA" id="ARBA00022692"/>
    </source>
</evidence>
<dbReference type="InterPro" id="IPR036259">
    <property type="entry name" value="MFS_trans_sf"/>
</dbReference>
<evidence type="ECO:0000256" key="4">
    <source>
        <dbReference type="ARBA" id="ARBA00022989"/>
    </source>
</evidence>
<dbReference type="OrthoDB" id="9768783at2"/>
<dbReference type="Proteomes" id="UP000199415">
    <property type="component" value="Unassembled WGS sequence"/>
</dbReference>
<evidence type="ECO:0000256" key="5">
    <source>
        <dbReference type="ARBA" id="ARBA00023136"/>
    </source>
</evidence>
<feature type="transmembrane region" description="Helical" evidence="6">
    <location>
        <begin position="336"/>
        <end position="353"/>
    </location>
</feature>
<dbReference type="PANTHER" id="PTHR23519:SF1">
    <property type="entry name" value="AUTOPHAGY-RELATED PROTEIN 22"/>
    <property type="match status" value="1"/>
</dbReference>
<evidence type="ECO:0000259" key="7">
    <source>
        <dbReference type="PROSITE" id="PS50850"/>
    </source>
</evidence>
<keyword evidence="2" id="KW-0813">Transport</keyword>
<name>A0A1G7SIJ7_9PROT</name>
<feature type="transmembrane region" description="Helical" evidence="6">
    <location>
        <begin position="151"/>
        <end position="171"/>
    </location>
</feature>
<dbReference type="Gene3D" id="1.20.1250.20">
    <property type="entry name" value="MFS general substrate transporter like domains"/>
    <property type="match status" value="1"/>
</dbReference>
<dbReference type="InterPro" id="IPR024671">
    <property type="entry name" value="Atg22-like"/>
</dbReference>
<dbReference type="AlphaFoldDB" id="A0A1G7SIJ7"/>
<dbReference type="Pfam" id="PF11700">
    <property type="entry name" value="ATG22"/>
    <property type="match status" value="1"/>
</dbReference>
<keyword evidence="3 6" id="KW-0812">Transmembrane</keyword>
<organism evidence="8 9">
    <name type="scientific">Limimonas halophila</name>
    <dbReference type="NCBI Taxonomy" id="1082479"/>
    <lineage>
        <taxon>Bacteria</taxon>
        <taxon>Pseudomonadati</taxon>
        <taxon>Pseudomonadota</taxon>
        <taxon>Alphaproteobacteria</taxon>
        <taxon>Rhodospirillales</taxon>
        <taxon>Rhodovibrionaceae</taxon>
        <taxon>Limimonas</taxon>
    </lineage>
</organism>
<feature type="transmembrane region" description="Helical" evidence="6">
    <location>
        <begin position="53"/>
        <end position="74"/>
    </location>
</feature>
<dbReference type="STRING" id="1082479.SAMN05216241_10725"/>
<evidence type="ECO:0000256" key="6">
    <source>
        <dbReference type="SAM" id="Phobius"/>
    </source>
</evidence>
<dbReference type="GO" id="GO:0012505">
    <property type="term" value="C:endomembrane system"/>
    <property type="evidence" value="ECO:0007669"/>
    <property type="project" value="UniProtKB-SubCell"/>
</dbReference>
<gene>
    <name evidence="8" type="ORF">SAMN05216241_10725</name>
</gene>
<dbReference type="InterPro" id="IPR050495">
    <property type="entry name" value="ATG22/LtaA_families"/>
</dbReference>
<feature type="transmembrane region" description="Helical" evidence="6">
    <location>
        <begin position="373"/>
        <end position="395"/>
    </location>
</feature>
<keyword evidence="9" id="KW-1185">Reference proteome</keyword>
<feature type="transmembrane region" description="Helical" evidence="6">
    <location>
        <begin position="401"/>
        <end position="420"/>
    </location>
</feature>
<feature type="transmembrane region" description="Helical" evidence="6">
    <location>
        <begin position="282"/>
        <end position="303"/>
    </location>
</feature>
<feature type="transmembrane region" description="Helical" evidence="6">
    <location>
        <begin position="191"/>
        <end position="210"/>
    </location>
</feature>
<dbReference type="EMBL" id="FNCE01000007">
    <property type="protein sequence ID" value="SDG22906.1"/>
    <property type="molecule type" value="Genomic_DNA"/>
</dbReference>
<dbReference type="InterPro" id="IPR020846">
    <property type="entry name" value="MFS_dom"/>
</dbReference>
<feature type="transmembrane region" description="Helical" evidence="6">
    <location>
        <begin position="312"/>
        <end position="330"/>
    </location>
</feature>
<evidence type="ECO:0000256" key="1">
    <source>
        <dbReference type="ARBA" id="ARBA00004127"/>
    </source>
</evidence>
<keyword evidence="5 6" id="KW-0472">Membrane</keyword>
<accession>A0A1G7SIJ7</accession>
<dbReference type="RefSeq" id="WP_090020335.1">
    <property type="nucleotide sequence ID" value="NZ_FNCE01000007.1"/>
</dbReference>
<keyword evidence="4 6" id="KW-1133">Transmembrane helix</keyword>
<dbReference type="PANTHER" id="PTHR23519">
    <property type="entry name" value="AUTOPHAGY-RELATED PROTEIN 22"/>
    <property type="match status" value="1"/>
</dbReference>